<evidence type="ECO:0000313" key="2">
    <source>
        <dbReference type="Proteomes" id="UP001241377"/>
    </source>
</evidence>
<gene>
    <name evidence="1" type="ORF">QFC19_002233</name>
</gene>
<reference evidence="1" key="1">
    <citation type="submission" date="2023-04" db="EMBL/GenBank/DDBJ databases">
        <title>Draft Genome sequencing of Naganishia species isolated from polar environments using Oxford Nanopore Technology.</title>
        <authorList>
            <person name="Leo P."/>
            <person name="Venkateswaran K."/>
        </authorList>
    </citation>
    <scope>NUCLEOTIDE SEQUENCE</scope>
    <source>
        <strain evidence="1">MNA-CCFEE 5261</strain>
    </source>
</reference>
<name>A0ACC2WCK6_9TREE</name>
<dbReference type="Proteomes" id="UP001241377">
    <property type="component" value="Unassembled WGS sequence"/>
</dbReference>
<protein>
    <submittedName>
        <fullName evidence="1">Uncharacterized protein</fullName>
    </submittedName>
</protein>
<evidence type="ECO:0000313" key="1">
    <source>
        <dbReference type="EMBL" id="KAJ9109480.1"/>
    </source>
</evidence>
<organism evidence="1 2">
    <name type="scientific">Naganishia cerealis</name>
    <dbReference type="NCBI Taxonomy" id="610337"/>
    <lineage>
        <taxon>Eukaryota</taxon>
        <taxon>Fungi</taxon>
        <taxon>Dikarya</taxon>
        <taxon>Basidiomycota</taxon>
        <taxon>Agaricomycotina</taxon>
        <taxon>Tremellomycetes</taxon>
        <taxon>Filobasidiales</taxon>
        <taxon>Filobasidiaceae</taxon>
        <taxon>Naganishia</taxon>
    </lineage>
</organism>
<comment type="caution">
    <text evidence="1">The sequence shown here is derived from an EMBL/GenBank/DDBJ whole genome shotgun (WGS) entry which is preliminary data.</text>
</comment>
<accession>A0ACC2WCK6</accession>
<dbReference type="EMBL" id="JASBWR010000018">
    <property type="protein sequence ID" value="KAJ9109480.1"/>
    <property type="molecule type" value="Genomic_DNA"/>
</dbReference>
<keyword evidence="2" id="KW-1185">Reference proteome</keyword>
<sequence>MPNNEQNHHHHHFRNIFRKESSPSSDSGGSHVGLSKLFHHGEKEEKTISRTPSVLSLKRHNSNITRSASNLDKEPKKLSKAQTMAHIQHMNQKNAKSLANQRVPAPIGNHEKIKYNPFGINKTPSATGSPKNASFYMAGGADGGRVLSNPVANPNDYLPEDLFEEHVNLLDDYEIDVSTKKLGDGGSADVRIINAANHKKQCYALKKFNLLTNETDEEFYKRVAQEYIISKRASQSRHVVDTLALVRIQSQGTVTRGWGFVLEFCNGGDLFNAIVKPGWKRTSLAEKFCVFKQIAYGLKYLHEHDIAHRDMKPENILIDSNGIAKLCDFGVSVFGHTTPGDFNSELHLCSTYVGSPPYSSPEVMKIKEASSSEAKSLAYDPFQMDVWGLGMLLFCIVYCGVPFAAATPNDHGFRDYKFNHDRFTSDHPTFKNNTDFSKGPGSEFKWATQFASNGAARVAWKLCDPSVKTRYTMDLLFKDPWFNGLEMCIYEHPDQDVNPLVLAPSGTTNSNLSSVTNSRAPSRKNTIVTYDHEKSEDGEHTPYRSMLDLASALPPCDNKPDNHTDDNDSLHSTSSLTHTPLKLTKNDHTNSIDSTNSETGKPLLPSRSKSLADDKGDDKLSSVNLPSLRENVEHSFDESEQDEEETKEKEKNVPLPKQKELKTSLLFQMDSNGLCNLGYKIKKHNHVDISTMAVAGTMSRRDVRR</sequence>
<proteinExistence type="predicted"/>